<feature type="signal peptide" evidence="2">
    <location>
        <begin position="1"/>
        <end position="19"/>
    </location>
</feature>
<dbReference type="KEGG" id="dya:Dyak_GE10203"/>
<reference evidence="3 4" key="1">
    <citation type="journal article" date="2007" name="Nature">
        <title>Evolution of genes and genomes on the Drosophila phylogeny.</title>
        <authorList>
            <consortium name="Drosophila 12 Genomes Consortium"/>
            <person name="Clark A.G."/>
            <person name="Eisen M.B."/>
            <person name="Smith D.R."/>
            <person name="Bergman C.M."/>
            <person name="Oliver B."/>
            <person name="Markow T.A."/>
            <person name="Kaufman T.C."/>
            <person name="Kellis M."/>
            <person name="Gelbart W."/>
            <person name="Iyer V.N."/>
            <person name="Pollard D.A."/>
            <person name="Sackton T.B."/>
            <person name="Larracuente A.M."/>
            <person name="Singh N.D."/>
            <person name="Abad J.P."/>
            <person name="Abt D.N."/>
            <person name="Adryan B."/>
            <person name="Aguade M."/>
            <person name="Akashi H."/>
            <person name="Anderson W.W."/>
            <person name="Aquadro C.F."/>
            <person name="Ardell D.H."/>
            <person name="Arguello R."/>
            <person name="Artieri C.G."/>
            <person name="Barbash D.A."/>
            <person name="Barker D."/>
            <person name="Barsanti P."/>
            <person name="Batterham P."/>
            <person name="Batzoglou S."/>
            <person name="Begun D."/>
            <person name="Bhutkar A."/>
            <person name="Blanco E."/>
            <person name="Bosak S.A."/>
            <person name="Bradley R.K."/>
            <person name="Brand A.D."/>
            <person name="Brent M.R."/>
            <person name="Brooks A.N."/>
            <person name="Brown R.H."/>
            <person name="Butlin R.K."/>
            <person name="Caggese C."/>
            <person name="Calvi B.R."/>
            <person name="Bernardo de Carvalho A."/>
            <person name="Caspi A."/>
            <person name="Castrezana S."/>
            <person name="Celniker S.E."/>
            <person name="Chang J.L."/>
            <person name="Chapple C."/>
            <person name="Chatterji S."/>
            <person name="Chinwalla A."/>
            <person name="Civetta A."/>
            <person name="Clifton S.W."/>
            <person name="Comeron J.M."/>
            <person name="Costello J.C."/>
            <person name="Coyne J.A."/>
            <person name="Daub J."/>
            <person name="David R.G."/>
            <person name="Delcher A.L."/>
            <person name="Delehaunty K."/>
            <person name="Do C.B."/>
            <person name="Ebling H."/>
            <person name="Edwards K."/>
            <person name="Eickbush T."/>
            <person name="Evans J.D."/>
            <person name="Filipski A."/>
            <person name="Findeiss S."/>
            <person name="Freyhult E."/>
            <person name="Fulton L."/>
            <person name="Fulton R."/>
            <person name="Garcia A.C."/>
            <person name="Gardiner A."/>
            <person name="Garfield D.A."/>
            <person name="Garvin B.E."/>
            <person name="Gibson G."/>
            <person name="Gilbert D."/>
            <person name="Gnerre S."/>
            <person name="Godfrey J."/>
            <person name="Good R."/>
            <person name="Gotea V."/>
            <person name="Gravely B."/>
            <person name="Greenberg A.J."/>
            <person name="Griffiths-Jones S."/>
            <person name="Gross S."/>
            <person name="Guigo R."/>
            <person name="Gustafson E.A."/>
            <person name="Haerty W."/>
            <person name="Hahn M.W."/>
            <person name="Halligan D.L."/>
            <person name="Halpern A.L."/>
            <person name="Halter G.M."/>
            <person name="Han M.V."/>
            <person name="Heger A."/>
            <person name="Hillier L."/>
            <person name="Hinrichs A.S."/>
            <person name="Holmes I."/>
            <person name="Hoskins R.A."/>
            <person name="Hubisz M.J."/>
            <person name="Hultmark D."/>
            <person name="Huntley M.A."/>
            <person name="Jaffe D.B."/>
            <person name="Jagadeeshan S."/>
            <person name="Jeck W.R."/>
            <person name="Johnson J."/>
            <person name="Jones C.D."/>
            <person name="Jordan W.C."/>
            <person name="Karpen G.H."/>
            <person name="Kataoka E."/>
            <person name="Keightley P.D."/>
            <person name="Kheradpour P."/>
            <person name="Kirkness E.F."/>
            <person name="Koerich L.B."/>
            <person name="Kristiansen K."/>
            <person name="Kudrna D."/>
            <person name="Kulathinal R.J."/>
            <person name="Kumar S."/>
            <person name="Kwok R."/>
            <person name="Lander E."/>
            <person name="Langley C.H."/>
            <person name="Lapoint R."/>
            <person name="Lazzaro B.P."/>
            <person name="Lee S.J."/>
            <person name="Levesque L."/>
            <person name="Li R."/>
            <person name="Lin C.F."/>
            <person name="Lin M.F."/>
            <person name="Lindblad-Toh K."/>
            <person name="Llopart A."/>
            <person name="Long M."/>
            <person name="Low L."/>
            <person name="Lozovsky E."/>
            <person name="Lu J."/>
            <person name="Luo M."/>
            <person name="Machado C.A."/>
            <person name="Makalowski W."/>
            <person name="Marzo M."/>
            <person name="Matsuda M."/>
            <person name="Matzkin L."/>
            <person name="McAllister B."/>
            <person name="McBride C.S."/>
            <person name="McKernan B."/>
            <person name="McKernan K."/>
            <person name="Mendez-Lago M."/>
            <person name="Minx P."/>
            <person name="Mollenhauer M.U."/>
            <person name="Montooth K."/>
            <person name="Mount S.M."/>
            <person name="Mu X."/>
            <person name="Myers E."/>
            <person name="Negre B."/>
            <person name="Newfeld S."/>
            <person name="Nielsen R."/>
            <person name="Noor M.A."/>
            <person name="O'Grady P."/>
            <person name="Pachter L."/>
            <person name="Papaceit M."/>
            <person name="Parisi M.J."/>
            <person name="Parisi M."/>
            <person name="Parts L."/>
            <person name="Pedersen J.S."/>
            <person name="Pesole G."/>
            <person name="Phillippy A.M."/>
            <person name="Ponting C.P."/>
            <person name="Pop M."/>
            <person name="Porcelli D."/>
            <person name="Powell J.R."/>
            <person name="Prohaska S."/>
            <person name="Pruitt K."/>
            <person name="Puig M."/>
            <person name="Quesneville H."/>
            <person name="Ram K.R."/>
            <person name="Rand D."/>
            <person name="Rasmussen M.D."/>
            <person name="Reed L.K."/>
            <person name="Reenan R."/>
            <person name="Reily A."/>
            <person name="Remington K.A."/>
            <person name="Rieger T.T."/>
            <person name="Ritchie M.G."/>
            <person name="Robin C."/>
            <person name="Rogers Y.H."/>
            <person name="Rohde C."/>
            <person name="Rozas J."/>
            <person name="Rubenfield M.J."/>
            <person name="Ruiz A."/>
            <person name="Russo S."/>
            <person name="Salzberg S.L."/>
            <person name="Sanchez-Gracia A."/>
            <person name="Saranga D.J."/>
            <person name="Sato H."/>
            <person name="Schaeffer S.W."/>
            <person name="Schatz M.C."/>
            <person name="Schlenke T."/>
            <person name="Schwartz R."/>
            <person name="Segarra C."/>
            <person name="Singh R.S."/>
            <person name="Sirot L."/>
            <person name="Sirota M."/>
            <person name="Sisneros N.B."/>
            <person name="Smith C.D."/>
            <person name="Smith T.F."/>
            <person name="Spieth J."/>
            <person name="Stage D.E."/>
            <person name="Stark A."/>
            <person name="Stephan W."/>
            <person name="Strausberg R.L."/>
            <person name="Strempel S."/>
            <person name="Sturgill D."/>
            <person name="Sutton G."/>
            <person name="Sutton G.G."/>
            <person name="Tao W."/>
            <person name="Teichmann S."/>
            <person name="Tobari Y.N."/>
            <person name="Tomimura Y."/>
            <person name="Tsolas J.M."/>
            <person name="Valente V.L."/>
            <person name="Venter E."/>
            <person name="Venter J.C."/>
            <person name="Vicario S."/>
            <person name="Vieira F.G."/>
            <person name="Vilella A.J."/>
            <person name="Villasante A."/>
            <person name="Walenz B."/>
            <person name="Wang J."/>
            <person name="Wasserman M."/>
            <person name="Watts T."/>
            <person name="Wilson D."/>
            <person name="Wilson R.K."/>
            <person name="Wing R.A."/>
            <person name="Wolfner M.F."/>
            <person name="Wong A."/>
            <person name="Wong G.K."/>
            <person name="Wu C.I."/>
            <person name="Wu G."/>
            <person name="Yamamoto D."/>
            <person name="Yang H.P."/>
            <person name="Yang S.P."/>
            <person name="Yorke J.A."/>
            <person name="Yoshida K."/>
            <person name="Zdobnov E."/>
            <person name="Zhang P."/>
            <person name="Zhang Y."/>
            <person name="Zimin A.V."/>
            <person name="Baldwin J."/>
            <person name="Abdouelleil A."/>
            <person name="Abdulkadir J."/>
            <person name="Abebe A."/>
            <person name="Abera B."/>
            <person name="Abreu J."/>
            <person name="Acer S.C."/>
            <person name="Aftuck L."/>
            <person name="Alexander A."/>
            <person name="An P."/>
            <person name="Anderson E."/>
            <person name="Anderson S."/>
            <person name="Arachi H."/>
            <person name="Azer M."/>
            <person name="Bachantsang P."/>
            <person name="Barry A."/>
            <person name="Bayul T."/>
            <person name="Berlin A."/>
            <person name="Bessette D."/>
            <person name="Bloom T."/>
            <person name="Blye J."/>
            <person name="Boguslavskiy L."/>
            <person name="Bonnet C."/>
            <person name="Boukhgalter B."/>
            <person name="Bourzgui I."/>
            <person name="Brown A."/>
            <person name="Cahill P."/>
            <person name="Channer S."/>
            <person name="Cheshatsang Y."/>
            <person name="Chuda L."/>
            <person name="Citroen M."/>
            <person name="Collymore A."/>
            <person name="Cooke P."/>
            <person name="Costello M."/>
            <person name="D'Aco K."/>
            <person name="Daza R."/>
            <person name="De Haan G."/>
            <person name="DeGray S."/>
            <person name="DeMaso C."/>
            <person name="Dhargay N."/>
            <person name="Dooley K."/>
            <person name="Dooley E."/>
            <person name="Doricent M."/>
            <person name="Dorje P."/>
            <person name="Dorjee K."/>
            <person name="Dupes A."/>
            <person name="Elong R."/>
            <person name="Falk J."/>
            <person name="Farina A."/>
            <person name="Faro S."/>
            <person name="Ferguson D."/>
            <person name="Fisher S."/>
            <person name="Foley C.D."/>
            <person name="Franke A."/>
            <person name="Friedrich D."/>
            <person name="Gadbois L."/>
            <person name="Gearin G."/>
            <person name="Gearin C.R."/>
            <person name="Giannoukos G."/>
            <person name="Goode T."/>
            <person name="Graham J."/>
            <person name="Grandbois E."/>
            <person name="Grewal S."/>
            <person name="Gyaltsen K."/>
            <person name="Hafez N."/>
            <person name="Hagos B."/>
            <person name="Hall J."/>
            <person name="Henson C."/>
            <person name="Hollinger A."/>
            <person name="Honan T."/>
            <person name="Huard M.D."/>
            <person name="Hughes L."/>
            <person name="Hurhula B."/>
            <person name="Husby M.E."/>
            <person name="Kamat A."/>
            <person name="Kanga B."/>
            <person name="Kashin S."/>
            <person name="Khazanovich D."/>
            <person name="Kisner P."/>
            <person name="Lance K."/>
            <person name="Lara M."/>
            <person name="Lee W."/>
            <person name="Lennon N."/>
            <person name="Letendre F."/>
            <person name="LeVine R."/>
            <person name="Lipovsky A."/>
            <person name="Liu X."/>
            <person name="Liu J."/>
            <person name="Liu S."/>
            <person name="Lokyitsang T."/>
            <person name="Lokyitsang Y."/>
            <person name="Lubonja R."/>
            <person name="Lui A."/>
            <person name="MacDonald P."/>
            <person name="Magnisalis V."/>
            <person name="Maru K."/>
            <person name="Matthews C."/>
            <person name="McCusker W."/>
            <person name="McDonough S."/>
            <person name="Mehta T."/>
            <person name="Meldrim J."/>
            <person name="Meneus L."/>
            <person name="Mihai O."/>
            <person name="Mihalev A."/>
            <person name="Mihova T."/>
            <person name="Mittelman R."/>
            <person name="Mlenga V."/>
            <person name="Montmayeur A."/>
            <person name="Mulrain L."/>
            <person name="Navidi A."/>
            <person name="Naylor J."/>
            <person name="Negash T."/>
            <person name="Nguyen T."/>
            <person name="Nguyen N."/>
            <person name="Nicol R."/>
            <person name="Norbu C."/>
            <person name="Norbu N."/>
            <person name="Novod N."/>
            <person name="O'Neill B."/>
            <person name="Osman S."/>
            <person name="Markiewicz E."/>
            <person name="Oyono O.L."/>
            <person name="Patti C."/>
            <person name="Phunkhang P."/>
            <person name="Pierre F."/>
            <person name="Priest M."/>
            <person name="Raghuraman S."/>
            <person name="Rege F."/>
            <person name="Reyes R."/>
            <person name="Rise C."/>
            <person name="Rogov P."/>
            <person name="Ross K."/>
            <person name="Ryan E."/>
            <person name="Settipalli S."/>
            <person name="Shea T."/>
            <person name="Sherpa N."/>
            <person name="Shi L."/>
            <person name="Shih D."/>
            <person name="Sparrow T."/>
            <person name="Spaulding J."/>
            <person name="Stalker J."/>
            <person name="Stange-Thomann N."/>
            <person name="Stavropoulos S."/>
            <person name="Stone C."/>
            <person name="Strader C."/>
            <person name="Tesfaye S."/>
            <person name="Thomson T."/>
            <person name="Thoulutsang Y."/>
            <person name="Thoulutsang D."/>
            <person name="Topham K."/>
            <person name="Topping I."/>
            <person name="Tsamla T."/>
            <person name="Vassiliev H."/>
            <person name="Vo A."/>
            <person name="Wangchuk T."/>
            <person name="Wangdi T."/>
            <person name="Weiand M."/>
            <person name="Wilkinson J."/>
            <person name="Wilson A."/>
            <person name="Yadav S."/>
            <person name="Young G."/>
            <person name="Yu Q."/>
            <person name="Zembek L."/>
            <person name="Zhong D."/>
            <person name="Zimmer A."/>
            <person name="Zwirko Z."/>
            <person name="Jaffe D.B."/>
            <person name="Alvarez P."/>
            <person name="Brockman W."/>
            <person name="Butler J."/>
            <person name="Chin C."/>
            <person name="Gnerre S."/>
            <person name="Grabherr M."/>
            <person name="Kleber M."/>
            <person name="Mauceli E."/>
            <person name="MacCallum I."/>
        </authorList>
    </citation>
    <scope>NUCLEOTIDE SEQUENCE [LARGE SCALE GENOMIC DNA]</scope>
    <source>
        <strain evidence="4">Tai18E2 / Tucson 14021-0261.01</strain>
    </source>
</reference>
<dbReference type="HOGENOM" id="CLU_1662663_0_0_1"/>
<feature type="region of interest" description="Disordered" evidence="1">
    <location>
        <begin position="215"/>
        <end position="247"/>
    </location>
</feature>
<organism evidence="3 4">
    <name type="scientific">Drosophila yakuba</name>
    <name type="common">Fruit fly</name>
    <dbReference type="NCBI Taxonomy" id="7245"/>
    <lineage>
        <taxon>Eukaryota</taxon>
        <taxon>Metazoa</taxon>
        <taxon>Ecdysozoa</taxon>
        <taxon>Arthropoda</taxon>
        <taxon>Hexapoda</taxon>
        <taxon>Insecta</taxon>
        <taxon>Pterygota</taxon>
        <taxon>Neoptera</taxon>
        <taxon>Endopterygota</taxon>
        <taxon>Diptera</taxon>
        <taxon>Brachycera</taxon>
        <taxon>Muscomorpha</taxon>
        <taxon>Ephydroidea</taxon>
        <taxon>Drosophilidae</taxon>
        <taxon>Drosophila</taxon>
        <taxon>Sophophora</taxon>
    </lineage>
</organism>
<feature type="compositionally biased region" description="Low complexity" evidence="1">
    <location>
        <begin position="227"/>
        <end position="247"/>
    </location>
</feature>
<dbReference type="AlphaFoldDB" id="B4PVP3"/>
<feature type="region of interest" description="Disordered" evidence="1">
    <location>
        <begin position="82"/>
        <end position="103"/>
    </location>
</feature>
<protein>
    <submittedName>
        <fullName evidence="3">Uncharacterized protein</fullName>
    </submittedName>
</protein>
<evidence type="ECO:0000313" key="4">
    <source>
        <dbReference type="Proteomes" id="UP000002282"/>
    </source>
</evidence>
<name>B4PVP3_DROYA</name>
<dbReference type="OrthoDB" id="7866704at2759"/>
<accession>B4PVP3</accession>
<keyword evidence="4" id="KW-1185">Reference proteome</keyword>
<feature type="chain" id="PRO_5006459226" evidence="2">
    <location>
        <begin position="20"/>
        <end position="280"/>
    </location>
</feature>
<dbReference type="Proteomes" id="UP000002282">
    <property type="component" value="Chromosome 3R"/>
</dbReference>
<proteinExistence type="predicted"/>
<sequence length="280" mass="31264">MKLFFSVVALVCLTKQSLSQLHSEPLLAVLKASGDDPKTPLIVLSNPTSRPTFGESIKSELDIQTTQLPDSATTISPARFTTASIEKRNKKTRPSPKQKTGIKYEQKHTFSVQDLLLMPGIMESSPNIDQGPINTITAQPVFYPFPVYIPYPMPLMLSPHMHLMSTPAQDKVDGEIAMGINEMMMENLLRNSPQQDNGTDWHKIIRNRVKTVTQDNQKNWRGKWRKTTTTTSTTTTPTPATMSTEPTRLQLDRSDQSDTVLKSIEANEKTTFATTTDATI</sequence>
<evidence type="ECO:0000256" key="2">
    <source>
        <dbReference type="SAM" id="SignalP"/>
    </source>
</evidence>
<keyword evidence="2" id="KW-0732">Signal</keyword>
<reference evidence="3 4" key="2">
    <citation type="journal article" date="2007" name="PLoS Biol.">
        <title>Principles of genome evolution in the Drosophila melanogaster species group.</title>
        <authorList>
            <person name="Ranz J.M."/>
            <person name="Maurin D."/>
            <person name="Chan Y.S."/>
            <person name="von Grotthuss M."/>
            <person name="Hillier L.W."/>
            <person name="Roote J."/>
            <person name="Ashburner M."/>
            <person name="Bergman C.M."/>
        </authorList>
    </citation>
    <scope>NUCLEOTIDE SEQUENCE [LARGE SCALE GENOMIC DNA]</scope>
    <source>
        <strain evidence="4">Tai18E2 / Tucson 14021-0261.01</strain>
    </source>
</reference>
<evidence type="ECO:0000256" key="1">
    <source>
        <dbReference type="SAM" id="MobiDB-lite"/>
    </source>
</evidence>
<dbReference type="EMBL" id="CM000160">
    <property type="protein sequence ID" value="EDW97852.2"/>
    <property type="molecule type" value="Genomic_DNA"/>
</dbReference>
<gene>
    <name evidence="3" type="primary">Dyak\GE10203</name>
    <name evidence="3" type="synonym">dyak_GLEANR_10149</name>
    <name evidence="3" type="synonym">GE10203</name>
    <name evidence="3" type="ORF">Dyak_GE10203</name>
</gene>
<evidence type="ECO:0000313" key="3">
    <source>
        <dbReference type="EMBL" id="EDW97852.2"/>
    </source>
</evidence>